<evidence type="ECO:0000313" key="1">
    <source>
        <dbReference type="EMBL" id="QQM67653.1"/>
    </source>
</evidence>
<dbReference type="AlphaFoldDB" id="A0A7T7M9Z6"/>
<dbReference type="KEGG" id="awe:JG540_01845"/>
<accession>A0A7T7M9Z6</accession>
<dbReference type="Proteomes" id="UP000595895">
    <property type="component" value="Chromosome"/>
</dbReference>
<dbReference type="RefSeq" id="WP_200276415.1">
    <property type="nucleotide sequence ID" value="NZ_CP066802.1"/>
</dbReference>
<dbReference type="EMBL" id="CP066802">
    <property type="protein sequence ID" value="QQM67653.1"/>
    <property type="molecule type" value="Genomic_DNA"/>
</dbReference>
<protein>
    <submittedName>
        <fullName evidence="1">Uncharacterized protein</fullName>
    </submittedName>
</protein>
<keyword evidence="2" id="KW-1185">Reference proteome</keyword>
<evidence type="ECO:0000313" key="2">
    <source>
        <dbReference type="Proteomes" id="UP000595895"/>
    </source>
</evidence>
<name>A0A7T7M9Z6_9ACTO</name>
<gene>
    <name evidence="1" type="ORF">JG540_01845</name>
</gene>
<organism evidence="1 2">
    <name type="scientific">Actinomyces weissii</name>
    <dbReference type="NCBI Taxonomy" id="675090"/>
    <lineage>
        <taxon>Bacteria</taxon>
        <taxon>Bacillati</taxon>
        <taxon>Actinomycetota</taxon>
        <taxon>Actinomycetes</taxon>
        <taxon>Actinomycetales</taxon>
        <taxon>Actinomycetaceae</taxon>
        <taxon>Actinomyces</taxon>
    </lineage>
</organism>
<sequence length="54" mass="5418">MGWAQPDAGGGGGADGWMVHDVRKHLGSPWLGVLGRVYGRHGGSPPAKGAQAPG</sequence>
<reference evidence="1 2" key="1">
    <citation type="submission" date="2020-12" db="EMBL/GenBank/DDBJ databases">
        <authorList>
            <person name="Zhou J."/>
        </authorList>
    </citation>
    <scope>NUCLEOTIDE SEQUENCE [LARGE SCALE GENOMIC DNA]</scope>
    <source>
        <strain evidence="1 2">CCUG 61299</strain>
    </source>
</reference>
<proteinExistence type="predicted"/>